<dbReference type="SUPFAM" id="SSF109751">
    <property type="entry name" value="Alpha-hemoglobin stabilizing protein AHSP"/>
    <property type="match status" value="1"/>
</dbReference>
<dbReference type="Bgee" id="ENSOCUG00000025722">
    <property type="expression patterns" value="Expressed in blood and 18 other cell types or tissues"/>
</dbReference>
<evidence type="ECO:0000313" key="9">
    <source>
        <dbReference type="Ensembl" id="ENSOCUP00000017013.1"/>
    </source>
</evidence>
<gene>
    <name evidence="9" type="primary">AHSP</name>
</gene>
<dbReference type="PANTHER" id="PTHR15914">
    <property type="entry name" value="ALPHA-HEMOGLOBIN-STABILIZING PROTEIN"/>
    <property type="match status" value="1"/>
</dbReference>
<dbReference type="HOGENOM" id="CLU_188032_0_0_1"/>
<dbReference type="GO" id="GO:0050821">
    <property type="term" value="P:protein stabilization"/>
    <property type="evidence" value="ECO:0007669"/>
    <property type="project" value="InterPro"/>
</dbReference>
<comment type="subcellular location">
    <subcellularLocation>
        <location evidence="1">Cytoplasm</location>
    </subcellularLocation>
</comment>
<dbReference type="GO" id="GO:0005737">
    <property type="term" value="C:cytoplasm"/>
    <property type="evidence" value="ECO:0007669"/>
    <property type="project" value="UniProtKB-SubCell"/>
</dbReference>
<accession>G1TJ87</accession>
<comment type="similarity">
    <text evidence="4">Belongs to the AHSP family.</text>
</comment>
<evidence type="ECO:0000256" key="3">
    <source>
        <dbReference type="ARBA" id="ARBA00023186"/>
    </source>
</evidence>
<dbReference type="STRING" id="9986.ENSOCUP00000017013"/>
<keyword evidence="2" id="KW-0963">Cytoplasm</keyword>
<dbReference type="OMA" id="DWIKFYL"/>
<evidence type="ECO:0000256" key="1">
    <source>
        <dbReference type="ARBA" id="ARBA00004496"/>
    </source>
</evidence>
<evidence type="ECO:0000256" key="5">
    <source>
        <dbReference type="ARBA" id="ARBA00066302"/>
    </source>
</evidence>
<dbReference type="GeneID" id="100340962"/>
<keyword evidence="10" id="KW-1185">Reference proteome</keyword>
<reference evidence="9" key="3">
    <citation type="submission" date="2025-09" db="UniProtKB">
        <authorList>
            <consortium name="Ensembl"/>
        </authorList>
    </citation>
    <scope>IDENTIFICATION</scope>
    <source>
        <strain evidence="9">Thorbecke</strain>
    </source>
</reference>
<dbReference type="KEGG" id="ocu:100340962"/>
<dbReference type="InParanoid" id="G1TJ87"/>
<dbReference type="AlphaFoldDB" id="G1TJ87"/>
<dbReference type="InterPro" id="IPR036468">
    <property type="entry name" value="AHSP_sf"/>
</dbReference>
<dbReference type="Pfam" id="PF09236">
    <property type="entry name" value="AHSP"/>
    <property type="match status" value="1"/>
</dbReference>
<dbReference type="CTD" id="51327"/>
<dbReference type="eggNOG" id="ENOG502SXDF">
    <property type="taxonomic scope" value="Eukaryota"/>
</dbReference>
<evidence type="ECO:0000256" key="2">
    <source>
        <dbReference type="ARBA" id="ARBA00022490"/>
    </source>
</evidence>
<evidence type="ECO:0000256" key="8">
    <source>
        <dbReference type="ARBA" id="ARBA00081968"/>
    </source>
</evidence>
<name>G1TJ87_RABIT</name>
<dbReference type="FunCoup" id="G1TJ87">
    <property type="interactions" value="96"/>
</dbReference>
<dbReference type="Ensembl" id="ENSOCUT00000022739.1">
    <property type="protein sequence ID" value="ENSOCUP00000017013.1"/>
    <property type="gene ID" value="ENSOCUG00000025722.1"/>
</dbReference>
<sequence length="102" mass="11870">MALLPTNKDLISMGLKEFNVLLNQQVFSDPLLSQEAMQTVLDDWVNLYVNYYRQQMTGEQQELDKALEELRLELNGLAKPFLNKYSVFLKSREHPDHQLPSS</sequence>
<dbReference type="InterPro" id="IPR015317">
    <property type="entry name" value="A_Hb_stabilising_prot"/>
</dbReference>
<dbReference type="FunFam" id="1.20.58.420:FF:000002">
    <property type="entry name" value="Alpha-hemoglobin-stabilizing protein"/>
    <property type="match status" value="1"/>
</dbReference>
<dbReference type="GeneTree" id="ENSGT00390000003648"/>
<evidence type="ECO:0000256" key="4">
    <source>
        <dbReference type="ARBA" id="ARBA00061424"/>
    </source>
</evidence>
<reference evidence="9 10" key="1">
    <citation type="journal article" date="2011" name="Nature">
        <title>A high-resolution map of human evolutionary constraint using 29 mammals.</title>
        <authorList>
            <person name="Lindblad-Toh K."/>
            <person name="Garber M."/>
            <person name="Zuk O."/>
            <person name="Lin M.F."/>
            <person name="Parker B.J."/>
            <person name="Washietl S."/>
            <person name="Kheradpour P."/>
            <person name="Ernst J."/>
            <person name="Jordan G."/>
            <person name="Mauceli E."/>
            <person name="Ward L.D."/>
            <person name="Lowe C.B."/>
            <person name="Holloway A.K."/>
            <person name="Clamp M."/>
            <person name="Gnerre S."/>
            <person name="Alfoldi J."/>
            <person name="Beal K."/>
            <person name="Chang J."/>
            <person name="Clawson H."/>
            <person name="Cuff J."/>
            <person name="Di Palma F."/>
            <person name="Fitzgerald S."/>
            <person name="Flicek P."/>
            <person name="Guttman M."/>
            <person name="Hubisz M.J."/>
            <person name="Jaffe D.B."/>
            <person name="Jungreis I."/>
            <person name="Kent W.J."/>
            <person name="Kostka D."/>
            <person name="Lara M."/>
            <person name="Martins A.L."/>
            <person name="Massingham T."/>
            <person name="Moltke I."/>
            <person name="Raney B.J."/>
            <person name="Rasmussen M.D."/>
            <person name="Robinson J."/>
            <person name="Stark A."/>
            <person name="Vilella A.J."/>
            <person name="Wen J."/>
            <person name="Xie X."/>
            <person name="Zody M.C."/>
            <person name="Baldwin J."/>
            <person name="Bloom T."/>
            <person name="Chin C.W."/>
            <person name="Heiman D."/>
            <person name="Nicol R."/>
            <person name="Nusbaum C."/>
            <person name="Young S."/>
            <person name="Wilkinson J."/>
            <person name="Worley K.C."/>
            <person name="Kovar C.L."/>
            <person name="Muzny D.M."/>
            <person name="Gibbs R.A."/>
            <person name="Cree A."/>
            <person name="Dihn H.H."/>
            <person name="Fowler G."/>
            <person name="Jhangiani S."/>
            <person name="Joshi V."/>
            <person name="Lee S."/>
            <person name="Lewis L.R."/>
            <person name="Nazareth L.V."/>
            <person name="Okwuonu G."/>
            <person name="Santibanez J."/>
            <person name="Warren W.C."/>
            <person name="Mardis E.R."/>
            <person name="Weinstock G.M."/>
            <person name="Wilson R.K."/>
            <person name="Delehaunty K."/>
            <person name="Dooling D."/>
            <person name="Fronik C."/>
            <person name="Fulton L."/>
            <person name="Fulton B."/>
            <person name="Graves T."/>
            <person name="Minx P."/>
            <person name="Sodergren E."/>
            <person name="Birney E."/>
            <person name="Margulies E.H."/>
            <person name="Herrero J."/>
            <person name="Green E.D."/>
            <person name="Haussler D."/>
            <person name="Siepel A."/>
            <person name="Goldman N."/>
            <person name="Pollard K.S."/>
            <person name="Pedersen J.S."/>
            <person name="Lander E.S."/>
            <person name="Kellis M."/>
        </authorList>
    </citation>
    <scope>NUCLEOTIDE SEQUENCE [LARGE SCALE GENOMIC DNA]</scope>
    <source>
        <strain evidence="10">Thorbecke</strain>
    </source>
</reference>
<comment type="subunit">
    <text evidence="5">Monomer. Forms a heterodimer with free alpha-hemoglobin. Does not bind beta-hemoglobin nor alpha(2)beta(2) hemoglobin A.</text>
</comment>
<protein>
    <recommendedName>
        <fullName evidence="6">Alpha-hemoglobin-stabilizing protein</fullName>
    </recommendedName>
    <alternativeName>
        <fullName evidence="8">Erythroid differentiation-related factor</fullName>
    </alternativeName>
    <alternativeName>
        <fullName evidence="7">Erythroid-associated factor</fullName>
    </alternativeName>
</protein>
<dbReference type="PANTHER" id="PTHR15914:SF0">
    <property type="entry name" value="ALPHA-HEMOGLOBIN-STABILIZING PROTEIN"/>
    <property type="match status" value="1"/>
</dbReference>
<evidence type="ECO:0000256" key="6">
    <source>
        <dbReference type="ARBA" id="ARBA00072174"/>
    </source>
</evidence>
<dbReference type="RefSeq" id="XP_017193256.1">
    <property type="nucleotide sequence ID" value="XM_017337767.3"/>
</dbReference>
<dbReference type="PaxDb" id="9986-ENSOCUP00000017013"/>
<reference evidence="9" key="2">
    <citation type="submission" date="2025-08" db="UniProtKB">
        <authorList>
            <consortium name="Ensembl"/>
        </authorList>
    </citation>
    <scope>IDENTIFICATION</scope>
    <source>
        <strain evidence="9">Thorbecke</strain>
    </source>
</reference>
<organism evidence="9 10">
    <name type="scientific">Oryctolagus cuniculus</name>
    <name type="common">Rabbit</name>
    <dbReference type="NCBI Taxonomy" id="9986"/>
    <lineage>
        <taxon>Eukaryota</taxon>
        <taxon>Metazoa</taxon>
        <taxon>Chordata</taxon>
        <taxon>Craniata</taxon>
        <taxon>Vertebrata</taxon>
        <taxon>Euteleostomi</taxon>
        <taxon>Mammalia</taxon>
        <taxon>Eutheria</taxon>
        <taxon>Euarchontoglires</taxon>
        <taxon>Glires</taxon>
        <taxon>Lagomorpha</taxon>
        <taxon>Leporidae</taxon>
        <taxon>Oryctolagus</taxon>
    </lineage>
</organism>
<dbReference type="GO" id="GO:0006457">
    <property type="term" value="P:protein folding"/>
    <property type="evidence" value="ECO:0007669"/>
    <property type="project" value="InterPro"/>
</dbReference>
<dbReference type="SMR" id="G1TJ87"/>
<keyword evidence="3" id="KW-0143">Chaperone</keyword>
<proteinExistence type="inferred from homology"/>
<dbReference type="GO" id="GO:0030492">
    <property type="term" value="F:hemoglobin binding"/>
    <property type="evidence" value="ECO:0007669"/>
    <property type="project" value="InterPro"/>
</dbReference>
<evidence type="ECO:0000256" key="7">
    <source>
        <dbReference type="ARBA" id="ARBA00079289"/>
    </source>
</evidence>
<evidence type="ECO:0000313" key="10">
    <source>
        <dbReference type="Proteomes" id="UP000001811"/>
    </source>
</evidence>
<dbReference type="Proteomes" id="UP000001811">
    <property type="component" value="Unplaced"/>
</dbReference>
<dbReference type="GO" id="GO:0030218">
    <property type="term" value="P:erythrocyte differentiation"/>
    <property type="evidence" value="ECO:0007669"/>
    <property type="project" value="InterPro"/>
</dbReference>
<dbReference type="OrthoDB" id="9827643at2759"/>
<dbReference type="Gene3D" id="1.20.58.420">
    <property type="entry name" value="AHSP"/>
    <property type="match status" value="1"/>
</dbReference>